<dbReference type="EMBL" id="CM001883">
    <property type="protein sequence ID" value="EOY09115.1"/>
    <property type="molecule type" value="Genomic_DNA"/>
</dbReference>
<name>A0A061F3M9_THECC</name>
<comment type="subunit">
    <text evidence="3">Binds to multiple calmodulin (CaM) in the presence of Ca(2+) and CaM-like proteins.</text>
</comment>
<dbReference type="InterPro" id="IPR000048">
    <property type="entry name" value="IQ_motif_EF-hand-BS"/>
</dbReference>
<dbReference type="PANTHER" id="PTHR32295:SF212">
    <property type="entry name" value="CALMODULIN BINDING PROTEIN-RELATED"/>
    <property type="match status" value="1"/>
</dbReference>
<keyword evidence="6" id="KW-1185">Reference proteome</keyword>
<dbReference type="AlphaFoldDB" id="A0A061F3M9"/>
<dbReference type="PANTHER" id="PTHR32295">
    <property type="entry name" value="IQ-DOMAIN 5-RELATED"/>
    <property type="match status" value="1"/>
</dbReference>
<dbReference type="PROSITE" id="PS50096">
    <property type="entry name" value="IQ"/>
    <property type="match status" value="2"/>
</dbReference>
<dbReference type="EMBL" id="CM001883">
    <property type="protein sequence ID" value="EOY09117.1"/>
    <property type="molecule type" value="Genomic_DNA"/>
</dbReference>
<evidence type="ECO:0000259" key="4">
    <source>
        <dbReference type="Pfam" id="PF13178"/>
    </source>
</evidence>
<dbReference type="Gramene" id="EOY09115">
    <property type="protein sequence ID" value="EOY09115"/>
    <property type="gene ID" value="TCM_024505"/>
</dbReference>
<dbReference type="eggNOG" id="ENOG502QS6F">
    <property type="taxonomic scope" value="Eukaryota"/>
</dbReference>
<dbReference type="Pfam" id="PF13178">
    <property type="entry name" value="DUF4005"/>
    <property type="match status" value="1"/>
</dbReference>
<dbReference type="SMART" id="SM00015">
    <property type="entry name" value="IQ"/>
    <property type="match status" value="2"/>
</dbReference>
<dbReference type="InParanoid" id="A0A061F3M9"/>
<keyword evidence="1" id="KW-0112">Calmodulin-binding</keyword>
<dbReference type="Gramene" id="EOY09118">
    <property type="protein sequence ID" value="EOY09118"/>
    <property type="gene ID" value="TCM_024505"/>
</dbReference>
<evidence type="ECO:0000256" key="3">
    <source>
        <dbReference type="ARBA" id="ARBA00024378"/>
    </source>
</evidence>
<dbReference type="Gramene" id="EOY09116">
    <property type="protein sequence ID" value="EOY09116"/>
    <property type="gene ID" value="TCM_024505"/>
</dbReference>
<organism evidence="5 6">
    <name type="scientific">Theobroma cacao</name>
    <name type="common">Cacao</name>
    <name type="synonym">Cocoa</name>
    <dbReference type="NCBI Taxonomy" id="3641"/>
    <lineage>
        <taxon>Eukaryota</taxon>
        <taxon>Viridiplantae</taxon>
        <taxon>Streptophyta</taxon>
        <taxon>Embryophyta</taxon>
        <taxon>Tracheophyta</taxon>
        <taxon>Spermatophyta</taxon>
        <taxon>Magnoliopsida</taxon>
        <taxon>eudicotyledons</taxon>
        <taxon>Gunneridae</taxon>
        <taxon>Pentapetalae</taxon>
        <taxon>rosids</taxon>
        <taxon>malvids</taxon>
        <taxon>Malvales</taxon>
        <taxon>Malvaceae</taxon>
        <taxon>Byttnerioideae</taxon>
        <taxon>Theobroma</taxon>
    </lineage>
</organism>
<dbReference type="EMBL" id="CM001883">
    <property type="protein sequence ID" value="EOY09116.1"/>
    <property type="molecule type" value="Genomic_DNA"/>
</dbReference>
<reference evidence="5 6" key="1">
    <citation type="journal article" date="2013" name="Genome Biol.">
        <title>The genome sequence of the most widely cultivated cacao type and its use to identify candidate genes regulating pod color.</title>
        <authorList>
            <person name="Motamayor J.C."/>
            <person name="Mockaitis K."/>
            <person name="Schmutz J."/>
            <person name="Haiminen N."/>
            <person name="Iii D.L."/>
            <person name="Cornejo O."/>
            <person name="Findley S.D."/>
            <person name="Zheng P."/>
            <person name="Utro F."/>
            <person name="Royaert S."/>
            <person name="Saski C."/>
            <person name="Jenkins J."/>
            <person name="Podicheti R."/>
            <person name="Zhao M."/>
            <person name="Scheffler B.E."/>
            <person name="Stack J.C."/>
            <person name="Feltus F.A."/>
            <person name="Mustiga G.M."/>
            <person name="Amores F."/>
            <person name="Phillips W."/>
            <person name="Marelli J.P."/>
            <person name="May G.D."/>
            <person name="Shapiro H."/>
            <person name="Ma J."/>
            <person name="Bustamante C.D."/>
            <person name="Schnell R.J."/>
            <person name="Main D."/>
            <person name="Gilbert D."/>
            <person name="Parida L."/>
            <person name="Kuhn D.N."/>
        </authorList>
    </citation>
    <scope>NUCLEOTIDE SEQUENCE [LARGE SCALE GENOMIC DNA]</scope>
    <source>
        <strain evidence="6">cv. Matina 1-6</strain>
    </source>
</reference>
<dbReference type="Gramene" id="EOY09117">
    <property type="protein sequence ID" value="EOY09117"/>
    <property type="gene ID" value="TCM_024505"/>
</dbReference>
<dbReference type="Gene3D" id="1.20.5.190">
    <property type="match status" value="1"/>
</dbReference>
<accession>A0A061F3M9</accession>
<comment type="similarity">
    <text evidence="2">Belongs to the IQD family.</text>
</comment>
<protein>
    <submittedName>
        <fullName evidence="5">IQ-domain 12, putative isoform 1</fullName>
    </submittedName>
</protein>
<dbReference type="FunCoup" id="A0A061F3M9">
    <property type="interactions" value="5"/>
</dbReference>
<dbReference type="EMBL" id="CM001883">
    <property type="protein sequence ID" value="EOY09118.1"/>
    <property type="molecule type" value="Genomic_DNA"/>
</dbReference>
<dbReference type="Gramene" id="EOY09119">
    <property type="protein sequence ID" value="EOY09119"/>
    <property type="gene ID" value="TCM_024505"/>
</dbReference>
<dbReference type="STRING" id="3641.A0A061F3M9"/>
<dbReference type="EMBL" id="CM001883">
    <property type="protein sequence ID" value="EOY09119.1"/>
    <property type="molecule type" value="Genomic_DNA"/>
</dbReference>
<sequence length="415" mass="47410">MNSMGKKRSWFSWVKKIFTSDAKTKTEKKSRRWRWILGRLKLKQYHPALPAPQTSFCQATEEQRKHALNVAIATAAAAEAAVAAAQAAAEVVRLAGASKPFPHFTTRDRNLAAIKIQSAFRAYLARKALQALKGLVKLQALVRGQAVRRQVMKNMKSLQSGEKMYPEVKEKIPPTTKVICQDIRRKQSLMHKDEVGEKDVKHECNSQKSWNDSVLSKEDFEAIWLRRQEAIAKRERMKKYSYSHRERANTHMLEESVLQKELGSCSFMEPGANAEANKRERVMLLKPNVPSNLSTWEAHGPPHVRFENMRKQDTLEELNSPFLFPRRSFCRVLQSASGDEGSIPNSPAFPTYMVATESAKAKARSMSTPRQRVGFLDTFFDYSTPYKGGLSFWSTYNGEPFSINEKNSLPRYRLY</sequence>
<feature type="domain" description="DUF4005" evidence="4">
    <location>
        <begin position="331"/>
        <end position="373"/>
    </location>
</feature>
<evidence type="ECO:0000313" key="5">
    <source>
        <dbReference type="EMBL" id="EOY09119.1"/>
    </source>
</evidence>
<gene>
    <name evidence="5" type="ORF">TCM_024505</name>
</gene>
<dbReference type="HOGENOM" id="CLU_024547_0_0_1"/>
<dbReference type="InterPro" id="IPR025064">
    <property type="entry name" value="DUF4005"/>
</dbReference>
<dbReference type="GO" id="GO:0005516">
    <property type="term" value="F:calmodulin binding"/>
    <property type="evidence" value="ECO:0007669"/>
    <property type="project" value="UniProtKB-KW"/>
</dbReference>
<proteinExistence type="inferred from homology"/>
<dbReference type="Proteomes" id="UP000026915">
    <property type="component" value="Chromosome 5"/>
</dbReference>
<evidence type="ECO:0000256" key="2">
    <source>
        <dbReference type="ARBA" id="ARBA00024341"/>
    </source>
</evidence>
<dbReference type="Pfam" id="PF00612">
    <property type="entry name" value="IQ"/>
    <property type="match status" value="1"/>
</dbReference>
<evidence type="ECO:0000313" key="6">
    <source>
        <dbReference type="Proteomes" id="UP000026915"/>
    </source>
</evidence>
<dbReference type="CDD" id="cd23767">
    <property type="entry name" value="IQCD"/>
    <property type="match status" value="1"/>
</dbReference>
<evidence type="ECO:0000256" key="1">
    <source>
        <dbReference type="ARBA" id="ARBA00022860"/>
    </source>
</evidence>
<dbReference type="OMA" id="LQMEQYT"/>